<dbReference type="InterPro" id="IPR005804">
    <property type="entry name" value="FA_desaturase_dom"/>
</dbReference>
<sequence length="313" mass="35377">MSNRFVSGQASAPVLRKHVSRKFEFPTLAVVVVIYAAFGALTWFHGALAWWVLLPAGTFLVAWHGSLQHEVVHGHPTPFAWLNEALVLPSLWLWIPFRLYRESHLAHHNDDSLTDPLDDPESFYLTAEAWATAGPFVRTFLWVQNSLAGRLLLGPLRCFWLLYGAEGKRLLRGDFSHAKAWALHGLGVVLVLTWVLAVCGLPLWQYLLFFVYPGIGLTLLRSFLEHRAEPVPTHRSAIVEAGPLMSLLFLNNNLHIVHHAKPGLPWYRIPALYREQRALFQAANGGYVFSGYGTIFRRYFFRAKEAPVHPGTA</sequence>
<evidence type="ECO:0000256" key="1">
    <source>
        <dbReference type="SAM" id="Phobius"/>
    </source>
</evidence>
<feature type="transmembrane region" description="Helical" evidence="1">
    <location>
        <begin position="178"/>
        <end position="197"/>
    </location>
</feature>
<dbReference type="EMBL" id="JAAQPH010000006">
    <property type="protein sequence ID" value="NIA68970.1"/>
    <property type="molecule type" value="Genomic_DNA"/>
</dbReference>
<organism evidence="3 4">
    <name type="scientific">Pelagibius litoralis</name>
    <dbReference type="NCBI Taxonomy" id="374515"/>
    <lineage>
        <taxon>Bacteria</taxon>
        <taxon>Pseudomonadati</taxon>
        <taxon>Pseudomonadota</taxon>
        <taxon>Alphaproteobacteria</taxon>
        <taxon>Rhodospirillales</taxon>
        <taxon>Rhodovibrionaceae</taxon>
        <taxon>Pelagibius</taxon>
    </lineage>
</organism>
<keyword evidence="1" id="KW-0812">Transmembrane</keyword>
<accession>A0A967C5L8</accession>
<comment type="caution">
    <text evidence="3">The sequence shown here is derived from an EMBL/GenBank/DDBJ whole genome shotgun (WGS) entry which is preliminary data.</text>
</comment>
<gene>
    <name evidence="3" type="ORF">HBA54_10230</name>
</gene>
<dbReference type="Pfam" id="PF00487">
    <property type="entry name" value="FA_desaturase"/>
    <property type="match status" value="1"/>
</dbReference>
<reference evidence="3" key="1">
    <citation type="submission" date="2020-03" db="EMBL/GenBank/DDBJ databases">
        <title>Genome of Pelagibius litoralis DSM 21314T.</title>
        <authorList>
            <person name="Wang G."/>
        </authorList>
    </citation>
    <scope>NUCLEOTIDE SEQUENCE</scope>
    <source>
        <strain evidence="3">DSM 21314</strain>
    </source>
</reference>
<feature type="transmembrane region" description="Helical" evidence="1">
    <location>
        <begin position="50"/>
        <end position="67"/>
    </location>
</feature>
<feature type="domain" description="Fatty acid desaturase" evidence="2">
    <location>
        <begin position="48"/>
        <end position="288"/>
    </location>
</feature>
<name>A0A967C5L8_9PROT</name>
<dbReference type="AlphaFoldDB" id="A0A967C5L8"/>
<dbReference type="GO" id="GO:0006629">
    <property type="term" value="P:lipid metabolic process"/>
    <property type="evidence" value="ECO:0007669"/>
    <property type="project" value="InterPro"/>
</dbReference>
<feature type="transmembrane region" description="Helical" evidence="1">
    <location>
        <begin position="25"/>
        <end position="44"/>
    </location>
</feature>
<evidence type="ECO:0000313" key="3">
    <source>
        <dbReference type="EMBL" id="NIA68970.1"/>
    </source>
</evidence>
<protein>
    <submittedName>
        <fullName evidence="3">Fatty acid desaturase</fullName>
    </submittedName>
</protein>
<keyword evidence="1" id="KW-1133">Transmembrane helix</keyword>
<proteinExistence type="predicted"/>
<evidence type="ECO:0000259" key="2">
    <source>
        <dbReference type="Pfam" id="PF00487"/>
    </source>
</evidence>
<dbReference type="Proteomes" id="UP000761264">
    <property type="component" value="Unassembled WGS sequence"/>
</dbReference>
<dbReference type="RefSeq" id="WP_167224076.1">
    <property type="nucleotide sequence ID" value="NZ_JAAQPH010000006.1"/>
</dbReference>
<evidence type="ECO:0000313" key="4">
    <source>
        <dbReference type="Proteomes" id="UP000761264"/>
    </source>
</evidence>
<keyword evidence="1" id="KW-0472">Membrane</keyword>
<keyword evidence="4" id="KW-1185">Reference proteome</keyword>